<evidence type="ECO:0000256" key="1">
    <source>
        <dbReference type="SAM" id="MobiDB-lite"/>
    </source>
</evidence>
<proteinExistence type="predicted"/>
<keyword evidence="3" id="KW-1185">Reference proteome</keyword>
<feature type="region of interest" description="Disordered" evidence="1">
    <location>
        <begin position="1"/>
        <end position="26"/>
    </location>
</feature>
<dbReference type="EMBL" id="JAGMUU010000009">
    <property type="protein sequence ID" value="KAH7145679.1"/>
    <property type="molecule type" value="Genomic_DNA"/>
</dbReference>
<name>A0A9P9EU59_9HYPO</name>
<comment type="caution">
    <text evidence="2">The sequence shown here is derived from an EMBL/GenBank/DDBJ whole genome shotgun (WGS) entry which is preliminary data.</text>
</comment>
<sequence>MYETRELPRATVPSGHTANHAYDEPMGVASGGGGLDVVHGGISKIEQQRRNGRPSRPRQWLRWQAYEAMISAPARTMIRGSARGLFLPRHVKVGIIDMHGIHQLRYHVSARPHASNSMREEEMYFVSFWDSSRTAQTWSTHTNKVPAICNLQSCSNTGAWRTWPSIPSSLCSPGIPARAVQGMKQGQGSPPTDQKYEEKSSHPCSLQARILRRVWASPTILAGWVPPRRGQPASDARIARIWALSQPGLQALDTAPRALGSITGAKKHPLLGTSLPLLSPPRITPYRAPPLTFGRPRLVSRWGGGKELKGVARSVCGRVDPGDGQGACASACV</sequence>
<dbReference type="Proteomes" id="UP000717696">
    <property type="component" value="Unassembled WGS sequence"/>
</dbReference>
<gene>
    <name evidence="2" type="ORF">B0J13DRAFT_525202</name>
</gene>
<evidence type="ECO:0000313" key="3">
    <source>
        <dbReference type="Proteomes" id="UP000717696"/>
    </source>
</evidence>
<evidence type="ECO:0000313" key="2">
    <source>
        <dbReference type="EMBL" id="KAH7145679.1"/>
    </source>
</evidence>
<reference evidence="2" key="1">
    <citation type="journal article" date="2021" name="Nat. Commun.">
        <title>Genetic determinants of endophytism in the Arabidopsis root mycobiome.</title>
        <authorList>
            <person name="Mesny F."/>
            <person name="Miyauchi S."/>
            <person name="Thiergart T."/>
            <person name="Pickel B."/>
            <person name="Atanasova L."/>
            <person name="Karlsson M."/>
            <person name="Huettel B."/>
            <person name="Barry K.W."/>
            <person name="Haridas S."/>
            <person name="Chen C."/>
            <person name="Bauer D."/>
            <person name="Andreopoulos W."/>
            <person name="Pangilinan J."/>
            <person name="LaButti K."/>
            <person name="Riley R."/>
            <person name="Lipzen A."/>
            <person name="Clum A."/>
            <person name="Drula E."/>
            <person name="Henrissat B."/>
            <person name="Kohler A."/>
            <person name="Grigoriev I.V."/>
            <person name="Martin F.M."/>
            <person name="Hacquard S."/>
        </authorList>
    </citation>
    <scope>NUCLEOTIDE SEQUENCE</scope>
    <source>
        <strain evidence="2">MPI-CAGE-AT-0021</strain>
    </source>
</reference>
<organism evidence="2 3">
    <name type="scientific">Dactylonectria estremocensis</name>
    <dbReference type="NCBI Taxonomy" id="1079267"/>
    <lineage>
        <taxon>Eukaryota</taxon>
        <taxon>Fungi</taxon>
        <taxon>Dikarya</taxon>
        <taxon>Ascomycota</taxon>
        <taxon>Pezizomycotina</taxon>
        <taxon>Sordariomycetes</taxon>
        <taxon>Hypocreomycetidae</taxon>
        <taxon>Hypocreales</taxon>
        <taxon>Nectriaceae</taxon>
        <taxon>Dactylonectria</taxon>
    </lineage>
</organism>
<dbReference type="AlphaFoldDB" id="A0A9P9EU59"/>
<feature type="region of interest" description="Disordered" evidence="1">
    <location>
        <begin position="180"/>
        <end position="200"/>
    </location>
</feature>
<protein>
    <submittedName>
        <fullName evidence="2">Uncharacterized protein</fullName>
    </submittedName>
</protein>
<accession>A0A9P9EU59</accession>